<reference evidence="3" key="1">
    <citation type="submission" date="2017-02" db="EMBL/GenBank/DDBJ databases">
        <authorList>
            <person name="Tafer H."/>
            <person name="Lopandic K."/>
        </authorList>
    </citation>
    <scope>NUCLEOTIDE SEQUENCE [LARGE SCALE GENOMIC DNA]</scope>
    <source>
        <strain evidence="3">CBS 366.77</strain>
    </source>
</reference>
<dbReference type="STRING" id="2070753.A0A3A2Z976"/>
<sequence>MFDAQVDGPLSTVSPESPQWDSSNHPLHSTSAPSPGKSSVPIPGDVNQGHFSDPGRMLSESDNSDRSRSPSMATPLSSDNGLPPTNPKVSFEDFAIRFQETQRKHTRRKSLEQRLHVTKTSIGISSRLTRIGSVTQRGLVECLKNDDKISFVSLHNTLCDIQESCDSMTRRHLHRQDPFDDLTLSQDIETGHSPDFFHQLSPQSRSDLLEILQLARSDPQFLFERLCSLTPTQLASLTASASVLDDADPVFPTFRSHGHASFSKRNTSTSIPHKDYAFAFERTDPLSTLLFNVFAAPLDSDAAEARLRLDVWSSVLAKLITYGDSKYYPLVGHILSSWAMCSNWKVKSKFELYLMDILQSGAFLLEHINAPSGLSLDHGAPDPLRTDVAEEFFASAVSALFNLLDDPEAGFPNAVMGLGCAIFGKLGDSGKRDRFLEFFFVQWFCSKFLLSALTYPETHGLLLDFHIQKDAREKLLGQVGLRAHSQFLAALRPMPHFPTASPAVRHNVENIISRFKDAATAGLTSAGDISIGAYGNAESSPSVFLMLSSSDILTILKALIPRNPSVCSSTPPSSGSASSASPTLPNPERFGFAAEPGFLRPRFDYYSRHAFNSKASFPTEANFLSPAENCLTRNADRIRFELSDLGESGRSSLEHPSVEDWTTFSISRDGRSLVWGLFPDDQHSLSGNASVDAQSTTLGIQDNNEALKTAIVKLIRENPANDGFDCGLSSESITQTTSLSLKERFDRAMSHCQHDSDFIGAHYWWNASQQLVRSVDGSPSRLADDSWILEPIHSSCTRSLNMSRSVIEQCEGDFVILDRTMQQLQKTVKESMSNIAKLRNKMWYMTDVKNSMRYEDAKNVALALKTMIYSACLYQQAPNESRTRGGGRSLGGSFLQRPELQVMNVMKAPSSQGGPNKLSDEQVDLTRKWLSHNNVDNFCRGEERIHRFCYEVKTSINRLVGETMTEAPVLWSSELFQKERAKYEGHGRFMGLSNSSSRPFSAAGEDSASYRSNLRTSDAISRLSQDVPSLTRQSSFQSLMSDKWRSGRDYSATDTSSVGDSPGRAASTSTGDSCSTFWSSPHQQPYYAASASSLYSRPPSMFSDAVPQPARRNDHKTHGKQIFLDDLRQALTSLLLSDLGSPVWSCGSETDAWFSSALHQKRIRMQMKKRTRVQRFYDEYDERLSRQVTRCGQKCGRRSRSLDPPHSWKQRTPEETRSADAAERDQASDRPSSFSYGAVFRRLIEVFSRHGNPFVKLKALRDLRTLVVASFNCPCDVEFVPNASVESACEGTRNTKQAERRRVSFSESRPAYNLEKDDLRTPKSPIAESVALGSQPSEYYKPTDTQIVDALKDLLLEIKPKTLFRDLQFISAFISSETLNKSDSGKAFLQFGLAALSLKDEVCNSMVEIADAIVSQELSRRPRPVGYDMNVRRGNAIEDAAGMWIITAKEGNPVAQRELAILYLTHPELLPRVTLPLTSPRDTFKAEMMYRRDKDSKSDPQSMCLALHWMQLSANGGDELARNRLREREEFDSIA</sequence>
<feature type="region of interest" description="Disordered" evidence="1">
    <location>
        <begin position="1046"/>
        <end position="1076"/>
    </location>
</feature>
<dbReference type="EMBL" id="MVGC01000380">
    <property type="protein sequence ID" value="RJE19678.1"/>
    <property type="molecule type" value="Genomic_DNA"/>
</dbReference>
<evidence type="ECO:0000313" key="3">
    <source>
        <dbReference type="Proteomes" id="UP000266188"/>
    </source>
</evidence>
<organism evidence="2 3">
    <name type="scientific">Aspergillus sclerotialis</name>
    <dbReference type="NCBI Taxonomy" id="2070753"/>
    <lineage>
        <taxon>Eukaryota</taxon>
        <taxon>Fungi</taxon>
        <taxon>Dikarya</taxon>
        <taxon>Ascomycota</taxon>
        <taxon>Pezizomycotina</taxon>
        <taxon>Eurotiomycetes</taxon>
        <taxon>Eurotiomycetidae</taxon>
        <taxon>Eurotiales</taxon>
        <taxon>Aspergillaceae</taxon>
        <taxon>Aspergillus</taxon>
        <taxon>Aspergillus subgen. Polypaecilum</taxon>
    </lineage>
</organism>
<feature type="compositionally biased region" description="Polar residues" evidence="1">
    <location>
        <begin position="69"/>
        <end position="80"/>
    </location>
</feature>
<feature type="region of interest" description="Disordered" evidence="1">
    <location>
        <begin position="1195"/>
        <end position="1231"/>
    </location>
</feature>
<feature type="compositionally biased region" description="Basic and acidic residues" evidence="1">
    <location>
        <begin position="1211"/>
        <end position="1228"/>
    </location>
</feature>
<dbReference type="OrthoDB" id="3548913at2759"/>
<keyword evidence="3" id="KW-1185">Reference proteome</keyword>
<feature type="compositionally biased region" description="Polar residues" evidence="1">
    <location>
        <begin position="1066"/>
        <end position="1076"/>
    </location>
</feature>
<dbReference type="PANTHER" id="PTHR42064">
    <property type="entry name" value="YALI0F28677P"/>
    <property type="match status" value="1"/>
</dbReference>
<evidence type="ECO:0000256" key="1">
    <source>
        <dbReference type="SAM" id="MobiDB-lite"/>
    </source>
</evidence>
<gene>
    <name evidence="2" type="ORF">PHISCL_07976</name>
</gene>
<protein>
    <submittedName>
        <fullName evidence="2">Uncharacterized protein</fullName>
    </submittedName>
</protein>
<comment type="caution">
    <text evidence="2">The sequence shown here is derived from an EMBL/GenBank/DDBJ whole genome shotgun (WGS) entry which is preliminary data.</text>
</comment>
<feature type="region of interest" description="Disordered" evidence="1">
    <location>
        <begin position="1"/>
        <end position="89"/>
    </location>
</feature>
<dbReference type="Proteomes" id="UP000266188">
    <property type="component" value="Unassembled WGS sequence"/>
</dbReference>
<feature type="region of interest" description="Disordered" evidence="1">
    <location>
        <begin position="567"/>
        <end position="586"/>
    </location>
</feature>
<evidence type="ECO:0000313" key="2">
    <source>
        <dbReference type="EMBL" id="RJE19678.1"/>
    </source>
</evidence>
<dbReference type="PANTHER" id="PTHR42064:SF1">
    <property type="entry name" value="YALI0F28677P"/>
    <property type="match status" value="1"/>
</dbReference>
<accession>A0A3A2Z976</accession>
<feature type="compositionally biased region" description="Low complexity" evidence="1">
    <location>
        <begin position="567"/>
        <end position="583"/>
    </location>
</feature>
<name>A0A3A2Z976_9EURO</name>
<proteinExistence type="predicted"/>
<feature type="compositionally biased region" description="Polar residues" evidence="1">
    <location>
        <begin position="11"/>
        <end position="37"/>
    </location>
</feature>